<evidence type="ECO:0008006" key="4">
    <source>
        <dbReference type="Google" id="ProtNLM"/>
    </source>
</evidence>
<dbReference type="Proteomes" id="UP001595956">
    <property type="component" value="Unassembled WGS sequence"/>
</dbReference>
<proteinExistence type="predicted"/>
<reference evidence="3" key="1">
    <citation type="journal article" date="2019" name="Int. J. Syst. Evol. Microbiol.">
        <title>The Global Catalogue of Microorganisms (GCM) 10K type strain sequencing project: providing services to taxonomists for standard genome sequencing and annotation.</title>
        <authorList>
            <consortium name="The Broad Institute Genomics Platform"/>
            <consortium name="The Broad Institute Genome Sequencing Center for Infectious Disease"/>
            <person name="Wu L."/>
            <person name="Ma J."/>
        </authorList>
    </citation>
    <scope>NUCLEOTIDE SEQUENCE [LARGE SCALE GENOMIC DNA]</scope>
    <source>
        <strain evidence="3">KACC 13778</strain>
    </source>
</reference>
<comment type="caution">
    <text evidence="2">The sequence shown here is derived from an EMBL/GenBank/DDBJ whole genome shotgun (WGS) entry which is preliminary data.</text>
</comment>
<sequence>MEPEATPELPPISKHHVLHLSRVVPTVPPHLVKSLFLLAHHADHKTGESRPGNAAYERWGIPYSTWRRHMAQLSALGLVRQTVLGSKTDHLAATYELLYVSPLTGESTSTSSSHKDPSPHRGGEGTRENGGQDEPLNTAEQKLWDSLASKIRTQLGSGEAQRLDDQCNRFDRLVRLQRTALRVASRGGEHEVVEALTRKKQTDRPAYDGAKNVPAAMWSRLRRLADEYGIEMADPTPAAFEAEQPPSASEAIELLGDRFPGLAETMRPRTRGAA</sequence>
<accession>A0ABW0N7V6</accession>
<evidence type="ECO:0000313" key="2">
    <source>
        <dbReference type="EMBL" id="MFC5495338.1"/>
    </source>
</evidence>
<organism evidence="2 3">
    <name type="scientific">Nocardioides caricicola</name>
    <dbReference type="NCBI Taxonomy" id="634770"/>
    <lineage>
        <taxon>Bacteria</taxon>
        <taxon>Bacillati</taxon>
        <taxon>Actinomycetota</taxon>
        <taxon>Actinomycetes</taxon>
        <taxon>Propionibacteriales</taxon>
        <taxon>Nocardioidaceae</taxon>
        <taxon>Nocardioides</taxon>
    </lineage>
</organism>
<evidence type="ECO:0000256" key="1">
    <source>
        <dbReference type="SAM" id="MobiDB-lite"/>
    </source>
</evidence>
<dbReference type="EMBL" id="JBHSMD010000010">
    <property type="protein sequence ID" value="MFC5495338.1"/>
    <property type="molecule type" value="Genomic_DNA"/>
</dbReference>
<gene>
    <name evidence="2" type="ORF">ACFPKY_19680</name>
</gene>
<feature type="region of interest" description="Disordered" evidence="1">
    <location>
        <begin position="104"/>
        <end position="136"/>
    </location>
</feature>
<evidence type="ECO:0000313" key="3">
    <source>
        <dbReference type="Proteomes" id="UP001595956"/>
    </source>
</evidence>
<name>A0ABW0N7V6_9ACTN</name>
<dbReference type="RefSeq" id="WP_345181893.1">
    <property type="nucleotide sequence ID" value="NZ_BAABFQ010000009.1"/>
</dbReference>
<keyword evidence="3" id="KW-1185">Reference proteome</keyword>
<protein>
    <recommendedName>
        <fullName evidence="4">Helix-turn-helix domain-containing protein</fullName>
    </recommendedName>
</protein>
<feature type="compositionally biased region" description="Basic and acidic residues" evidence="1">
    <location>
        <begin position="113"/>
        <end position="127"/>
    </location>
</feature>